<reference evidence="17 19" key="2">
    <citation type="submission" date="2017-12" db="EMBL/GenBank/DDBJ databases">
        <title>Comparative Functional Genomics of Dry Heat Resistant strains isolated from the Viking Spacecraft.</title>
        <authorList>
            <person name="Seuylemezian A."/>
            <person name="Cooper K."/>
            <person name="Vaishampayan P."/>
        </authorList>
    </citation>
    <scope>NUCLEOTIDE SEQUENCE [LARGE SCALE GENOMIC DNA]</scope>
    <source>
        <strain evidence="17 19">ATCC 29669</strain>
    </source>
</reference>
<dbReference type="GO" id="GO:0005975">
    <property type="term" value="P:carbohydrate metabolic process"/>
    <property type="evidence" value="ECO:0007669"/>
    <property type="project" value="InterPro"/>
</dbReference>
<dbReference type="PANTHER" id="PTHR46193">
    <property type="entry name" value="6-PHOSPHOGLUCONATE PHOSPHATASE"/>
    <property type="match status" value="1"/>
</dbReference>
<dbReference type="CDD" id="cd02598">
    <property type="entry name" value="HAD_BPGM"/>
    <property type="match status" value="1"/>
</dbReference>
<dbReference type="NCBIfam" id="TIGR01509">
    <property type="entry name" value="HAD-SF-IA-v3"/>
    <property type="match status" value="1"/>
</dbReference>
<feature type="active site" description="Nucleophile" evidence="12">
    <location>
        <position position="11"/>
    </location>
</feature>
<evidence type="ECO:0000256" key="14">
    <source>
        <dbReference type="PIRSR" id="PIRSR610972-3"/>
    </source>
</evidence>
<keyword evidence="4" id="KW-0597">Phosphoprotein</keyword>
<keyword evidence="5 14" id="KW-0479">Metal-binding</keyword>
<comment type="similarity">
    <text evidence="2">Belongs to the HAD-like hydrolase superfamily. CbbY/CbbZ/Gph/YieH family.</text>
</comment>
<comment type="caution">
    <text evidence="16">The sequence shown here is derived from an EMBL/GenBank/DDBJ whole genome shotgun (WGS) entry which is preliminary data.</text>
</comment>
<evidence type="ECO:0000313" key="17">
    <source>
        <dbReference type="EMBL" id="PLR92698.1"/>
    </source>
</evidence>
<dbReference type="SFLD" id="SFLDF00046">
    <property type="entry name" value="beta-phosphoglucomutase"/>
    <property type="match status" value="1"/>
</dbReference>
<feature type="binding site" evidence="13">
    <location>
        <position position="80"/>
    </location>
    <ligand>
        <name>substrate</name>
    </ligand>
</feature>
<dbReference type="InterPro" id="IPR023198">
    <property type="entry name" value="PGP-like_dom2"/>
</dbReference>
<dbReference type="SFLD" id="SFLDG01129">
    <property type="entry name" value="C1.5:_HAD__Beta-PGM__Phosphata"/>
    <property type="match status" value="1"/>
</dbReference>
<feature type="binding site" evidence="13">
    <location>
        <begin position="46"/>
        <end position="51"/>
    </location>
    <ligand>
        <name>substrate</name>
    </ligand>
</feature>
<feature type="binding site" evidence="14">
    <location>
        <position position="174"/>
    </location>
    <ligand>
        <name>Mg(2+)</name>
        <dbReference type="ChEBI" id="CHEBI:18420"/>
    </ligand>
</feature>
<dbReference type="EMBL" id="PGVA01000001">
    <property type="protein sequence ID" value="PLR86841.1"/>
    <property type="molecule type" value="Genomic_DNA"/>
</dbReference>
<evidence type="ECO:0000313" key="18">
    <source>
        <dbReference type="Proteomes" id="UP000234951"/>
    </source>
</evidence>
<dbReference type="InterPro" id="IPR010976">
    <property type="entry name" value="B-phosphoglucomutase_hydrolase"/>
</dbReference>
<dbReference type="GO" id="GO:0005737">
    <property type="term" value="C:cytoplasm"/>
    <property type="evidence" value="ECO:0007669"/>
    <property type="project" value="UniProtKB-SubCell"/>
</dbReference>
<evidence type="ECO:0000256" key="2">
    <source>
        <dbReference type="ARBA" id="ARBA00006171"/>
    </source>
</evidence>
<keyword evidence="6 14" id="KW-0460">Magnesium</keyword>
<feature type="site" description="Important for catalytic activity and assists the phosphoryl transfer reaction to Asp8 by balancing charge and orienting the reacting groups" evidence="15">
    <location>
        <position position="149"/>
    </location>
</feature>
<feature type="binding site" evidence="13">
    <location>
        <begin position="11"/>
        <end position="13"/>
    </location>
    <ligand>
        <name>substrate</name>
    </ligand>
</feature>
<feature type="binding site" evidence="14">
    <location>
        <position position="11"/>
    </location>
    <ligand>
        <name>Mg(2+)</name>
        <dbReference type="ChEBI" id="CHEBI:18420"/>
    </ligand>
</feature>
<evidence type="ECO:0000256" key="1">
    <source>
        <dbReference type="ARBA" id="ARBA00004496"/>
    </source>
</evidence>
<evidence type="ECO:0000256" key="15">
    <source>
        <dbReference type="PIRSR" id="PIRSR610972-4"/>
    </source>
</evidence>
<dbReference type="NCBIfam" id="TIGR01990">
    <property type="entry name" value="bPGM"/>
    <property type="match status" value="1"/>
</dbReference>
<feature type="binding site" evidence="13">
    <location>
        <position position="27"/>
    </location>
    <ligand>
        <name>substrate</name>
    </ligand>
</feature>
<dbReference type="SFLD" id="SFLDG01135">
    <property type="entry name" value="C1.5.6:_HAD__Beta-PGM__Phospha"/>
    <property type="match status" value="1"/>
</dbReference>
<dbReference type="OrthoDB" id="9797743at2"/>
<dbReference type="Proteomes" id="UP000234951">
    <property type="component" value="Unassembled WGS sequence"/>
</dbReference>
<feature type="site" description="Important for catalytic activity and assists the phosphoryl transfer reaction to Asp8 by balancing charge and orienting the reacting groups" evidence="15">
    <location>
        <position position="118"/>
    </location>
</feature>
<dbReference type="InterPro" id="IPR036412">
    <property type="entry name" value="HAD-like_sf"/>
</dbReference>
<protein>
    <recommendedName>
        <fullName evidence="11">Beta-phosphoglucomutase</fullName>
        <ecNumber evidence="10">5.4.2.6</ecNumber>
    </recommendedName>
</protein>
<organism evidence="16 18">
    <name type="scientific">Bacillus canaveralius</name>
    <dbReference type="NCBI Taxonomy" id="1403243"/>
    <lineage>
        <taxon>Bacteria</taxon>
        <taxon>Bacillati</taxon>
        <taxon>Bacillota</taxon>
        <taxon>Bacilli</taxon>
        <taxon>Bacillales</taxon>
        <taxon>Bacillaceae</taxon>
        <taxon>Bacillus</taxon>
    </lineage>
</organism>
<comment type="cofactor">
    <cofactor evidence="14">
        <name>Mg(2+)</name>
        <dbReference type="ChEBI" id="CHEBI:18420"/>
    </cofactor>
    <text evidence="14">Binds 2 magnesium ions per subunit.</text>
</comment>
<evidence type="ECO:0000256" key="5">
    <source>
        <dbReference type="ARBA" id="ARBA00022723"/>
    </source>
</evidence>
<dbReference type="InterPro" id="IPR010972">
    <property type="entry name" value="Beta-PGM"/>
</dbReference>
<dbReference type="SUPFAM" id="SSF56784">
    <property type="entry name" value="HAD-like"/>
    <property type="match status" value="1"/>
</dbReference>
<dbReference type="FunFam" id="1.10.150.240:FF:000010">
    <property type="entry name" value="Beta-phosphoglucomutase"/>
    <property type="match status" value="1"/>
</dbReference>
<keyword evidence="7" id="KW-0413">Isomerase</keyword>
<dbReference type="InterPro" id="IPR051600">
    <property type="entry name" value="Beta-PGM-like"/>
</dbReference>
<dbReference type="InterPro" id="IPR023214">
    <property type="entry name" value="HAD_sf"/>
</dbReference>
<evidence type="ECO:0000256" key="8">
    <source>
        <dbReference type="ARBA" id="ARBA00023277"/>
    </source>
</evidence>
<dbReference type="GO" id="GO:0000287">
    <property type="term" value="F:magnesium ion binding"/>
    <property type="evidence" value="ECO:0007669"/>
    <property type="project" value="InterPro"/>
</dbReference>
<dbReference type="SFLD" id="SFLDS00003">
    <property type="entry name" value="Haloacid_Dehalogenase"/>
    <property type="match status" value="1"/>
</dbReference>
<dbReference type="EMBL" id="PGVD01000056">
    <property type="protein sequence ID" value="PLR92698.1"/>
    <property type="molecule type" value="Genomic_DNA"/>
</dbReference>
<evidence type="ECO:0000256" key="13">
    <source>
        <dbReference type="PIRSR" id="PIRSR610972-2"/>
    </source>
</evidence>
<dbReference type="PANTHER" id="PTHR46193:SF18">
    <property type="entry name" value="HEXITOL PHOSPHATASE B"/>
    <property type="match status" value="1"/>
</dbReference>
<dbReference type="GO" id="GO:0008801">
    <property type="term" value="F:beta-phosphoglucomutase activity"/>
    <property type="evidence" value="ECO:0007669"/>
    <property type="project" value="UniProtKB-EC"/>
</dbReference>
<accession>A0A2N5GSU3</accession>
<feature type="binding site" evidence="13">
    <location>
        <position position="54"/>
    </location>
    <ligand>
        <name>substrate</name>
    </ligand>
</feature>
<dbReference type="Proteomes" id="UP000235114">
    <property type="component" value="Unassembled WGS sequence"/>
</dbReference>
<dbReference type="Gene3D" id="3.40.50.1000">
    <property type="entry name" value="HAD superfamily/HAD-like"/>
    <property type="match status" value="1"/>
</dbReference>
<evidence type="ECO:0000313" key="19">
    <source>
        <dbReference type="Proteomes" id="UP000235114"/>
    </source>
</evidence>
<evidence type="ECO:0000256" key="7">
    <source>
        <dbReference type="ARBA" id="ARBA00023235"/>
    </source>
</evidence>
<feature type="binding site" evidence="14">
    <location>
        <position position="13"/>
    </location>
    <ligand>
        <name>Mg(2+)</name>
        <dbReference type="ChEBI" id="CHEBI:18420"/>
    </ligand>
</feature>
<name>A0A2N5GSU3_9BACI</name>
<gene>
    <name evidence="16" type="primary">pgmB</name>
    <name evidence="16" type="ORF">CU635_00705</name>
    <name evidence="17" type="ORF">CVD25_17800</name>
</gene>
<comment type="catalytic activity">
    <reaction evidence="9">
        <text>beta-D-glucose 1-phosphate = beta-D-glucose 6-phosphate</text>
        <dbReference type="Rhea" id="RHEA:20113"/>
        <dbReference type="ChEBI" id="CHEBI:57684"/>
        <dbReference type="ChEBI" id="CHEBI:58247"/>
        <dbReference type="EC" id="5.4.2.6"/>
    </reaction>
</comment>
<reference evidence="16 18" key="1">
    <citation type="submission" date="2017-11" db="EMBL/GenBank/DDBJ databases">
        <title>Comparitive Functional Genomics of Dry Heat Resistant strains isolated from the Viking Spacecraft.</title>
        <authorList>
            <person name="Seuylemezian A."/>
            <person name="Cooper K."/>
            <person name="Vaishampayan P."/>
        </authorList>
    </citation>
    <scope>NUCLEOTIDE SEQUENCE [LARGE SCALE GENOMIC DNA]</scope>
    <source>
        <strain evidence="16 18">M4.6</strain>
    </source>
</reference>
<evidence type="ECO:0000313" key="16">
    <source>
        <dbReference type="EMBL" id="PLR86841.1"/>
    </source>
</evidence>
<keyword evidence="3" id="KW-0963">Cytoplasm</keyword>
<evidence type="ECO:0000256" key="12">
    <source>
        <dbReference type="PIRSR" id="PIRSR610972-1"/>
    </source>
</evidence>
<feature type="active site" description="Proton donor/acceptor" evidence="12">
    <location>
        <position position="13"/>
    </location>
</feature>
<evidence type="ECO:0000256" key="11">
    <source>
        <dbReference type="ARBA" id="ARBA00044991"/>
    </source>
</evidence>
<feature type="binding site" evidence="14">
    <location>
        <position position="173"/>
    </location>
    <ligand>
        <name>Mg(2+)</name>
        <dbReference type="ChEBI" id="CHEBI:18420"/>
    </ligand>
</feature>
<evidence type="ECO:0000256" key="10">
    <source>
        <dbReference type="ARBA" id="ARBA00044968"/>
    </source>
</evidence>
<evidence type="ECO:0000256" key="9">
    <source>
        <dbReference type="ARBA" id="ARBA00044926"/>
    </source>
</evidence>
<proteinExistence type="inferred from homology"/>
<evidence type="ECO:0000256" key="4">
    <source>
        <dbReference type="ARBA" id="ARBA00022553"/>
    </source>
</evidence>
<dbReference type="NCBIfam" id="TIGR02009">
    <property type="entry name" value="PGMB-YQAB-SF"/>
    <property type="match status" value="1"/>
</dbReference>
<feature type="binding site" evidence="13">
    <location>
        <begin position="118"/>
        <end position="122"/>
    </location>
    <ligand>
        <name>substrate</name>
    </ligand>
</feature>
<comment type="subcellular location">
    <subcellularLocation>
        <location evidence="1">Cytoplasm</location>
    </subcellularLocation>
</comment>
<dbReference type="RefSeq" id="WP_101575251.1">
    <property type="nucleotide sequence ID" value="NZ_PGVA01000001.1"/>
</dbReference>
<dbReference type="Gene3D" id="1.10.150.240">
    <property type="entry name" value="Putative phosphatase, domain 2"/>
    <property type="match status" value="1"/>
</dbReference>
<dbReference type="Pfam" id="PF00702">
    <property type="entry name" value="Hydrolase"/>
    <property type="match status" value="1"/>
</dbReference>
<evidence type="ECO:0000256" key="6">
    <source>
        <dbReference type="ARBA" id="ARBA00022842"/>
    </source>
</evidence>
<dbReference type="PRINTS" id="PR00413">
    <property type="entry name" value="HADHALOGNASE"/>
</dbReference>
<dbReference type="EC" id="5.4.2.6" evidence="10"/>
<keyword evidence="19" id="KW-1185">Reference proteome</keyword>
<sequence>MNKPLEAVIFDLDGVITDTAEYHYLAWKALADQLGIPFSRQFNEELKGISRMDSLEKILTHGGKQARFSSEEKDQLAAKKNEHYLNLINRITPADLLPGIWKFVADINAAGVKLGIASASKNAMTVLEALGIREQFDIIVDARTICHGKPDPEIFITAAKLLEAEPSACIGIEDATAGVEAIKAAGMFAIAIGPKEQFEKADLVYNDTSELSFTEVAKRYRLKE</sequence>
<feature type="binding site" evidence="13">
    <location>
        <position position="149"/>
    </location>
    <ligand>
        <name>substrate</name>
    </ligand>
</feature>
<dbReference type="AlphaFoldDB" id="A0A2N5GSU3"/>
<keyword evidence="8" id="KW-0119">Carbohydrate metabolism</keyword>
<evidence type="ECO:0000256" key="3">
    <source>
        <dbReference type="ARBA" id="ARBA00022490"/>
    </source>
</evidence>
<dbReference type="InterPro" id="IPR006439">
    <property type="entry name" value="HAD-SF_hydro_IA"/>
</dbReference>